<evidence type="ECO:0000256" key="9">
    <source>
        <dbReference type="ARBA" id="ARBA00022853"/>
    </source>
</evidence>
<feature type="binding site" evidence="12">
    <location>
        <position position="181"/>
    </location>
    <ligand>
        <name>Zn(2+)</name>
        <dbReference type="ChEBI" id="CHEBI:29105"/>
        <label>3</label>
    </ligand>
</feature>
<accession>A0A9W7YIU9</accession>
<evidence type="ECO:0000256" key="7">
    <source>
        <dbReference type="ARBA" id="ARBA00022723"/>
    </source>
</evidence>
<dbReference type="Proteomes" id="UP001143981">
    <property type="component" value="Unassembled WGS sequence"/>
</dbReference>
<evidence type="ECO:0000256" key="10">
    <source>
        <dbReference type="ARBA" id="ARBA00023242"/>
    </source>
</evidence>
<proteinExistence type="inferred from homology"/>
<dbReference type="InterPro" id="IPR023780">
    <property type="entry name" value="Chromo_domain"/>
</dbReference>
<dbReference type="PIRSF" id="PIRSF009343">
    <property type="entry name" value="SUV39_SET"/>
    <property type="match status" value="1"/>
</dbReference>
<feature type="binding site" evidence="12">
    <location>
        <position position="177"/>
    </location>
    <ligand>
        <name>Zn(2+)</name>
        <dbReference type="ChEBI" id="CHEBI:29105"/>
        <label>3</label>
    </ligand>
</feature>
<dbReference type="GO" id="GO:0008270">
    <property type="term" value="F:zinc ion binding"/>
    <property type="evidence" value="ECO:0007669"/>
    <property type="project" value="UniProtKB-UniRule"/>
</dbReference>
<evidence type="ECO:0000313" key="17">
    <source>
        <dbReference type="Proteomes" id="UP001143981"/>
    </source>
</evidence>
<feature type="domain" description="Chromo" evidence="13">
    <location>
        <begin position="26"/>
        <end position="84"/>
    </location>
</feature>
<dbReference type="SMART" id="SM00468">
    <property type="entry name" value="PreSET"/>
    <property type="match status" value="1"/>
</dbReference>
<evidence type="ECO:0000256" key="12">
    <source>
        <dbReference type="PIRSR" id="PIRSR009343-2"/>
    </source>
</evidence>
<dbReference type="GO" id="GO:0140949">
    <property type="term" value="F:histone H3K9 trimethyltransferase activity"/>
    <property type="evidence" value="ECO:0007669"/>
    <property type="project" value="UniProtKB-EC"/>
</dbReference>
<dbReference type="Pfam" id="PF00856">
    <property type="entry name" value="SET"/>
    <property type="match status" value="1"/>
</dbReference>
<dbReference type="InterPro" id="IPR016197">
    <property type="entry name" value="Chromo-like_dom_sf"/>
</dbReference>
<evidence type="ECO:0000256" key="4">
    <source>
        <dbReference type="ARBA" id="ARBA00022603"/>
    </source>
</evidence>
<dbReference type="InterPro" id="IPR001214">
    <property type="entry name" value="SET_dom"/>
</dbReference>
<dbReference type="PANTHER" id="PTHR46223">
    <property type="entry name" value="HISTONE-LYSINE N-METHYLTRANSFERASE SUV39H"/>
    <property type="match status" value="1"/>
</dbReference>
<keyword evidence="6 11" id="KW-0949">S-adenosyl-L-methionine</keyword>
<dbReference type="PROSITE" id="PS50280">
    <property type="entry name" value="SET"/>
    <property type="match status" value="1"/>
</dbReference>
<dbReference type="InterPro" id="IPR007728">
    <property type="entry name" value="Pre-SET_dom"/>
</dbReference>
<dbReference type="OrthoDB" id="308383at2759"/>
<evidence type="ECO:0000256" key="6">
    <source>
        <dbReference type="ARBA" id="ARBA00022691"/>
    </source>
</evidence>
<feature type="domain" description="Pre-SET" evidence="15">
    <location>
        <begin position="134"/>
        <end position="189"/>
    </location>
</feature>
<feature type="binding site" evidence="12">
    <location>
        <position position="171"/>
    </location>
    <ligand>
        <name>Zn(2+)</name>
        <dbReference type="ChEBI" id="CHEBI:29105"/>
        <label>3</label>
    </ligand>
</feature>
<comment type="subcellular location">
    <subcellularLocation>
        <location evidence="2">Chromosome</location>
    </subcellularLocation>
    <subcellularLocation>
        <location evidence="1 11">Nucleus</location>
    </subcellularLocation>
</comment>
<feature type="binding site" evidence="12">
    <location>
        <position position="136"/>
    </location>
    <ligand>
        <name>Zn(2+)</name>
        <dbReference type="ChEBI" id="CHEBI:29105"/>
        <label>1</label>
    </ligand>
</feature>
<feature type="binding site" evidence="12">
    <location>
        <position position="279"/>
    </location>
    <ligand>
        <name>Zn(2+)</name>
        <dbReference type="ChEBI" id="CHEBI:29105"/>
        <label>4</label>
    </ligand>
</feature>
<dbReference type="SMART" id="SM00298">
    <property type="entry name" value="CHROMO"/>
    <property type="match status" value="1"/>
</dbReference>
<evidence type="ECO:0000256" key="2">
    <source>
        <dbReference type="ARBA" id="ARBA00004286"/>
    </source>
</evidence>
<dbReference type="PANTHER" id="PTHR46223:SF4">
    <property type="entry name" value="HISTONE-LYSINE N-METHYLTRANSFERASE-RELATED"/>
    <property type="match status" value="1"/>
</dbReference>
<keyword evidence="5 11" id="KW-0808">Transferase</keyword>
<dbReference type="Gene3D" id="2.40.50.40">
    <property type="match status" value="1"/>
</dbReference>
<keyword evidence="17" id="KW-1185">Reference proteome</keyword>
<evidence type="ECO:0000259" key="13">
    <source>
        <dbReference type="PROSITE" id="PS50013"/>
    </source>
</evidence>
<dbReference type="Pfam" id="PF00385">
    <property type="entry name" value="Chromo"/>
    <property type="match status" value="1"/>
</dbReference>
<name>A0A9W7YIU9_9FUNG</name>
<evidence type="ECO:0000259" key="14">
    <source>
        <dbReference type="PROSITE" id="PS50280"/>
    </source>
</evidence>
<evidence type="ECO:0000313" key="16">
    <source>
        <dbReference type="EMBL" id="KAJ1734863.1"/>
    </source>
</evidence>
<reference evidence="16" key="1">
    <citation type="submission" date="2022-07" db="EMBL/GenBank/DDBJ databases">
        <title>Phylogenomic reconstructions and comparative analyses of Kickxellomycotina fungi.</title>
        <authorList>
            <person name="Reynolds N.K."/>
            <person name="Stajich J.E."/>
            <person name="Barry K."/>
            <person name="Grigoriev I.V."/>
            <person name="Crous P."/>
            <person name="Smith M.E."/>
        </authorList>
    </citation>
    <scope>NUCLEOTIDE SEQUENCE</scope>
    <source>
        <strain evidence="16">BCRC 34381</strain>
    </source>
</reference>
<dbReference type="Gene3D" id="2.170.270.10">
    <property type="entry name" value="SET domain"/>
    <property type="match status" value="1"/>
</dbReference>
<evidence type="ECO:0000256" key="5">
    <source>
        <dbReference type="ARBA" id="ARBA00022679"/>
    </source>
</evidence>
<evidence type="ECO:0000256" key="8">
    <source>
        <dbReference type="ARBA" id="ARBA00022833"/>
    </source>
</evidence>
<feature type="binding site" evidence="12">
    <location>
        <position position="136"/>
    </location>
    <ligand>
        <name>Zn(2+)</name>
        <dbReference type="ChEBI" id="CHEBI:29105"/>
        <label>2</label>
    </ligand>
</feature>
<dbReference type="AlphaFoldDB" id="A0A9W7YIU9"/>
<keyword evidence="4 11" id="KW-0489">Methyltransferase</keyword>
<protein>
    <recommendedName>
        <fullName evidence="11">Histone-lysine N-methyltransferase</fullName>
        <ecNumber evidence="11">2.1.1.355</ecNumber>
    </recommendedName>
</protein>
<comment type="caution">
    <text evidence="16">The sequence shown here is derived from an EMBL/GenBank/DDBJ whole genome shotgun (WGS) entry which is preliminary data.</text>
</comment>
<feature type="binding site" evidence="12">
    <location>
        <position position="171"/>
    </location>
    <ligand>
        <name>Zn(2+)</name>
        <dbReference type="ChEBI" id="CHEBI:29105"/>
        <label>2</label>
    </ligand>
</feature>
<dbReference type="SUPFAM" id="SSF82199">
    <property type="entry name" value="SET domain"/>
    <property type="match status" value="1"/>
</dbReference>
<organism evidence="16 17">
    <name type="scientific">Coemansia biformis</name>
    <dbReference type="NCBI Taxonomy" id="1286918"/>
    <lineage>
        <taxon>Eukaryota</taxon>
        <taxon>Fungi</taxon>
        <taxon>Fungi incertae sedis</taxon>
        <taxon>Zoopagomycota</taxon>
        <taxon>Kickxellomycotina</taxon>
        <taxon>Kickxellomycetes</taxon>
        <taxon>Kickxellales</taxon>
        <taxon>Kickxellaceae</taxon>
        <taxon>Coemansia</taxon>
    </lineage>
</organism>
<dbReference type="InterPro" id="IPR046341">
    <property type="entry name" value="SET_dom_sf"/>
</dbReference>
<dbReference type="GO" id="GO:0005694">
    <property type="term" value="C:chromosome"/>
    <property type="evidence" value="ECO:0007669"/>
    <property type="project" value="UniProtKB-SubCell"/>
</dbReference>
<dbReference type="PROSITE" id="PS50867">
    <property type="entry name" value="PRE_SET"/>
    <property type="match status" value="1"/>
</dbReference>
<evidence type="ECO:0000256" key="1">
    <source>
        <dbReference type="ARBA" id="ARBA00004123"/>
    </source>
</evidence>
<keyword evidence="8 11" id="KW-0862">Zinc</keyword>
<dbReference type="Pfam" id="PF05033">
    <property type="entry name" value="Pre-SET"/>
    <property type="match status" value="1"/>
</dbReference>
<dbReference type="InterPro" id="IPR000953">
    <property type="entry name" value="Chromo/chromo_shadow_dom"/>
</dbReference>
<dbReference type="GO" id="GO:0032259">
    <property type="term" value="P:methylation"/>
    <property type="evidence" value="ECO:0007669"/>
    <property type="project" value="UniProtKB-KW"/>
</dbReference>
<dbReference type="InterPro" id="IPR011381">
    <property type="entry name" value="H3-K9_MeTrfase_SUV39H1/2-like"/>
</dbReference>
<keyword evidence="10 11" id="KW-0539">Nucleus</keyword>
<dbReference type="InterPro" id="IPR050973">
    <property type="entry name" value="H3K9_Histone-Lys_N-MTase"/>
</dbReference>
<feature type="binding site" evidence="12">
    <location>
        <position position="339"/>
    </location>
    <ligand>
        <name>Zn(2+)</name>
        <dbReference type="ChEBI" id="CHEBI:29105"/>
        <label>4</label>
    </ligand>
</feature>
<dbReference type="EC" id="2.1.1.355" evidence="11"/>
<sequence>MSSSVVRRGRGGRPAARDSAAAAGSYVVEAILADVTIGDVSMYELKWEGYSSEHNRWVAEWDLSCPELLAEYKRTKVENTADVGPFYRVLQAAKELHPITVTNTVDGVGCPEGFAYINESIYSDDVPRPCTPMFPCECEDGCVTDCPCVRDRYYDDRGRVQVGISAALMECGPTCRCSRTCSTRVVQNGSGVKFEIRRFARKGWGVVAREAIVRGTFVAEYVGELITFEEAESRGLADTAMGLTYLFDVDMACSGGDTADFSIDAKTQGNVSHFFNHSCMPNMEIRPVYIEHRDPRLHRLAFFAARDIAAGEELTFDYSPASNDGAGACDGGAMFACQCGTAACRKTIFL</sequence>
<dbReference type="EMBL" id="JANBOI010000052">
    <property type="protein sequence ID" value="KAJ1734863.1"/>
    <property type="molecule type" value="Genomic_DNA"/>
</dbReference>
<gene>
    <name evidence="16" type="ORF">LPJ61_000842</name>
</gene>
<keyword evidence="3" id="KW-0158">Chromosome</keyword>
<keyword evidence="9 11" id="KW-0156">Chromatin regulator</keyword>
<feature type="binding site" evidence="12">
    <location>
        <position position="337"/>
    </location>
    <ligand>
        <name>Zn(2+)</name>
        <dbReference type="ChEBI" id="CHEBI:29105"/>
        <label>4</label>
    </ligand>
</feature>
<evidence type="ECO:0000256" key="11">
    <source>
        <dbReference type="PIRNR" id="PIRNR009343"/>
    </source>
</evidence>
<feature type="domain" description="SET" evidence="14">
    <location>
        <begin position="192"/>
        <end position="319"/>
    </location>
</feature>
<feature type="binding site" evidence="12">
    <location>
        <position position="175"/>
    </location>
    <ligand>
        <name>Zn(2+)</name>
        <dbReference type="ChEBI" id="CHEBI:29105"/>
        <label>2</label>
    </ligand>
</feature>
<evidence type="ECO:0000256" key="3">
    <source>
        <dbReference type="ARBA" id="ARBA00022454"/>
    </source>
</evidence>
<comment type="catalytic activity">
    <reaction evidence="11">
        <text>L-lysyl(9)-[histone H3] + 3 S-adenosyl-L-methionine = N(6),N(6),N(6)-trimethyl-L-lysyl(9)-[histone H3] + 3 S-adenosyl-L-homocysteine + 3 H(+)</text>
        <dbReference type="Rhea" id="RHEA:60276"/>
        <dbReference type="Rhea" id="RHEA-COMP:15538"/>
        <dbReference type="Rhea" id="RHEA-COMP:15546"/>
        <dbReference type="ChEBI" id="CHEBI:15378"/>
        <dbReference type="ChEBI" id="CHEBI:29969"/>
        <dbReference type="ChEBI" id="CHEBI:57856"/>
        <dbReference type="ChEBI" id="CHEBI:59789"/>
        <dbReference type="ChEBI" id="CHEBI:61961"/>
        <dbReference type="EC" id="2.1.1.355"/>
    </reaction>
</comment>
<feature type="binding site" evidence="12">
    <location>
        <position position="138"/>
    </location>
    <ligand>
        <name>Zn(2+)</name>
        <dbReference type="ChEBI" id="CHEBI:29105"/>
        <label>1</label>
    </ligand>
</feature>
<dbReference type="SUPFAM" id="SSF54160">
    <property type="entry name" value="Chromo domain-like"/>
    <property type="match status" value="1"/>
</dbReference>
<keyword evidence="7 11" id="KW-0479">Metal-binding</keyword>
<dbReference type="PROSITE" id="PS50013">
    <property type="entry name" value="CHROMO_2"/>
    <property type="match status" value="1"/>
</dbReference>
<feature type="binding site" evidence="12">
    <location>
        <position position="344"/>
    </location>
    <ligand>
        <name>Zn(2+)</name>
        <dbReference type="ChEBI" id="CHEBI:29105"/>
        <label>4</label>
    </ligand>
</feature>
<dbReference type="SMART" id="SM00317">
    <property type="entry name" value="SET"/>
    <property type="match status" value="1"/>
</dbReference>
<dbReference type="GO" id="GO:0005634">
    <property type="term" value="C:nucleus"/>
    <property type="evidence" value="ECO:0007669"/>
    <property type="project" value="UniProtKB-SubCell"/>
</dbReference>
<evidence type="ECO:0000259" key="15">
    <source>
        <dbReference type="PROSITE" id="PS50867"/>
    </source>
</evidence>
<comment type="similarity">
    <text evidence="11">Belongs to the class V-like SAM-binding methyltransferase superfamily. Histone-lysine methyltransferase family. Suvar3-9 subfamily.</text>
</comment>